<protein>
    <submittedName>
        <fullName evidence="1">AAA-domain-containing protein</fullName>
    </submittedName>
</protein>
<organism evidence="1 2">
    <name type="scientific">Hypoxylon rubiginosum</name>
    <dbReference type="NCBI Taxonomy" id="110542"/>
    <lineage>
        <taxon>Eukaryota</taxon>
        <taxon>Fungi</taxon>
        <taxon>Dikarya</taxon>
        <taxon>Ascomycota</taxon>
        <taxon>Pezizomycotina</taxon>
        <taxon>Sordariomycetes</taxon>
        <taxon>Xylariomycetidae</taxon>
        <taxon>Xylariales</taxon>
        <taxon>Hypoxylaceae</taxon>
        <taxon>Hypoxylon</taxon>
    </lineage>
</organism>
<dbReference type="EMBL" id="MU393500">
    <property type="protein sequence ID" value="KAI4863653.1"/>
    <property type="molecule type" value="Genomic_DNA"/>
</dbReference>
<sequence>MPNETGYIIGIENVPATMDEASKLLQTDDLGPTATSCGSTNGMLTPPSENEASQPLGVPSWFLNGCVKTLEELKSCEIPLRIHDSLNGKDDLAITEAENTDHYEIHTAIYESLFHLVAPQEESEDSIQQRKFAYDAMGVRLPHEEHGQHFLGLVMQHFAKDIGADIITLGYHDLENLAVHFATESGHTLPEGVTALGDVYFVEPEKPSKESPPKARKKLPFPFDTMFASISQKRGLSHTTDQKQEERPIIVLLTEVQKNFYASPRHLMTHLRDYVKNARAQGREIAVIAIDSQCDPVYGYPWTNYPSEDNEFLADLGSNPIKTVQVVVPMKSDAQKQLLEKDFKKTEQKRAIRELQELVRARRAVPSFSGFLEPYVDWKVSETSFAAKRLEEADFGGRELELLSSALSTTDLDVANVEKVFERFGVLNEWMEETKEEEKPSRRWDNLHEGARKAIKKVEGSLKYEFEQNLLESIVSSDAVDQSWKDIEVDEETKDTVKQLVDLASSDPKSQYGLLSKSRIRGALLYGPPGTGKTQLARVLAHEYKAVMIHVSAAELESKWVGESEKIIKALFNLASMVAPSIIFIDEADALFRKRGPDDQGWERSRLNELLNQQDGLTAAKMPPFLLLATNHPNDLDDAVMRRVPARLYIGLPSSAAREKIFNIFLREETVDPNLKLQQLAARTAGFTGSDIKTICIQAALICQNELDRSDKSGEIRVLTKQHFDRALARTGPTVSDGAMQQIWDFAKKFDPAAIPKMNRTETAQAKSERSSDEVPSMGRGPVWKEFGGVKGQEKPKLNDFLDRFRNPPMDANFDEELSKFKRHTSRT</sequence>
<reference evidence="1 2" key="1">
    <citation type="journal article" date="2022" name="New Phytol.">
        <title>Ecological generalism drives hyperdiversity of secondary metabolite gene clusters in xylarialean endophytes.</title>
        <authorList>
            <person name="Franco M.E.E."/>
            <person name="Wisecaver J.H."/>
            <person name="Arnold A.E."/>
            <person name="Ju Y.M."/>
            <person name="Slot J.C."/>
            <person name="Ahrendt S."/>
            <person name="Moore L.P."/>
            <person name="Eastman K.E."/>
            <person name="Scott K."/>
            <person name="Konkel Z."/>
            <person name="Mondo S.J."/>
            <person name="Kuo A."/>
            <person name="Hayes R.D."/>
            <person name="Haridas S."/>
            <person name="Andreopoulos B."/>
            <person name="Riley R."/>
            <person name="LaButti K."/>
            <person name="Pangilinan J."/>
            <person name="Lipzen A."/>
            <person name="Amirebrahimi M."/>
            <person name="Yan J."/>
            <person name="Adam C."/>
            <person name="Keymanesh K."/>
            <person name="Ng V."/>
            <person name="Louie K."/>
            <person name="Northen T."/>
            <person name="Drula E."/>
            <person name="Henrissat B."/>
            <person name="Hsieh H.M."/>
            <person name="Youens-Clark K."/>
            <person name="Lutzoni F."/>
            <person name="Miadlikowska J."/>
            <person name="Eastwood D.C."/>
            <person name="Hamelin R.C."/>
            <person name="Grigoriev I.V."/>
            <person name="U'Ren J.M."/>
        </authorList>
    </citation>
    <scope>NUCLEOTIDE SEQUENCE [LARGE SCALE GENOMIC DNA]</scope>
    <source>
        <strain evidence="1 2">CBS 119005</strain>
    </source>
</reference>
<dbReference type="Proteomes" id="UP001497700">
    <property type="component" value="Unassembled WGS sequence"/>
</dbReference>
<evidence type="ECO:0000313" key="1">
    <source>
        <dbReference type="EMBL" id="KAI4863653.1"/>
    </source>
</evidence>
<gene>
    <name evidence="1" type="ORF">F4820DRAFT_426387</name>
</gene>
<comment type="caution">
    <text evidence="1">The sequence shown here is derived from an EMBL/GenBank/DDBJ whole genome shotgun (WGS) entry which is preliminary data.</text>
</comment>
<evidence type="ECO:0000313" key="2">
    <source>
        <dbReference type="Proteomes" id="UP001497700"/>
    </source>
</evidence>
<name>A0ACB9YXH9_9PEZI</name>
<proteinExistence type="predicted"/>
<keyword evidence="2" id="KW-1185">Reference proteome</keyword>
<accession>A0ACB9YXH9</accession>